<reference evidence="1" key="1">
    <citation type="submission" date="2019-08" db="EMBL/GenBank/DDBJ databases">
        <authorList>
            <person name="Kucharzyk K."/>
            <person name="Murdoch R.W."/>
            <person name="Higgins S."/>
            <person name="Loffler F."/>
        </authorList>
    </citation>
    <scope>NUCLEOTIDE SEQUENCE</scope>
</reference>
<sequence length="71" mass="8030">MPSDNSISYLCHNVLLRLTELKNQLRELYQEEASILAWQNAALPAGCSGAHNNDRPDFDCALQKIVHLSEY</sequence>
<dbReference type="EMBL" id="VSSQ01000082">
    <property type="protein sequence ID" value="MPL74722.1"/>
    <property type="molecule type" value="Genomic_DNA"/>
</dbReference>
<proteinExistence type="predicted"/>
<dbReference type="AlphaFoldDB" id="A0A644U7B8"/>
<evidence type="ECO:0000313" key="1">
    <source>
        <dbReference type="EMBL" id="MPL74722.1"/>
    </source>
</evidence>
<accession>A0A644U7B8</accession>
<gene>
    <name evidence="1" type="ORF">SDC9_20539</name>
</gene>
<comment type="caution">
    <text evidence="1">The sequence shown here is derived from an EMBL/GenBank/DDBJ whole genome shotgun (WGS) entry which is preliminary data.</text>
</comment>
<organism evidence="1">
    <name type="scientific">bioreactor metagenome</name>
    <dbReference type="NCBI Taxonomy" id="1076179"/>
    <lineage>
        <taxon>unclassified sequences</taxon>
        <taxon>metagenomes</taxon>
        <taxon>ecological metagenomes</taxon>
    </lineage>
</organism>
<name>A0A644U7B8_9ZZZZ</name>
<protein>
    <submittedName>
        <fullName evidence="1">Uncharacterized protein</fullName>
    </submittedName>
</protein>